<dbReference type="Gene3D" id="1.10.287.470">
    <property type="entry name" value="Helix hairpin bin"/>
    <property type="match status" value="1"/>
</dbReference>
<keyword evidence="3 4" id="KW-0175">Coiled coil</keyword>
<comment type="similarity">
    <text evidence="2">Belongs to the membrane fusion protein (MFP) (TC 8.A.1) family.</text>
</comment>
<protein>
    <submittedName>
        <fullName evidence="8">HlyD family secretion protein</fullName>
    </submittedName>
</protein>
<evidence type="ECO:0000259" key="7">
    <source>
        <dbReference type="Pfam" id="PF25954"/>
    </source>
</evidence>
<name>A0A972VZ61_9GAMM</name>
<gene>
    <name evidence="8" type="ORF">HQ497_12815</name>
</gene>
<keyword evidence="5" id="KW-0812">Transmembrane</keyword>
<keyword evidence="5" id="KW-0472">Membrane</keyword>
<evidence type="ECO:0000256" key="4">
    <source>
        <dbReference type="SAM" id="Coils"/>
    </source>
</evidence>
<accession>A0A972VZ61</accession>
<dbReference type="InterPro" id="IPR058625">
    <property type="entry name" value="MdtA-like_BSH"/>
</dbReference>
<feature type="coiled-coil region" evidence="4">
    <location>
        <begin position="145"/>
        <end position="172"/>
    </location>
</feature>
<dbReference type="AlphaFoldDB" id="A0A972VZ61"/>
<dbReference type="Pfam" id="PF25917">
    <property type="entry name" value="BSH_RND"/>
    <property type="match status" value="1"/>
</dbReference>
<dbReference type="GO" id="GO:0055085">
    <property type="term" value="P:transmembrane transport"/>
    <property type="evidence" value="ECO:0007669"/>
    <property type="project" value="InterPro"/>
</dbReference>
<dbReference type="Pfam" id="PF25954">
    <property type="entry name" value="Beta-barrel_RND_2"/>
    <property type="match status" value="1"/>
</dbReference>
<dbReference type="InterPro" id="IPR058792">
    <property type="entry name" value="Beta-barrel_RND_2"/>
</dbReference>
<evidence type="ECO:0000256" key="1">
    <source>
        <dbReference type="ARBA" id="ARBA00004196"/>
    </source>
</evidence>
<dbReference type="InterPro" id="IPR050465">
    <property type="entry name" value="UPF0194_transport"/>
</dbReference>
<dbReference type="PANTHER" id="PTHR32347">
    <property type="entry name" value="EFFLUX SYSTEM COMPONENT YKNX-RELATED"/>
    <property type="match status" value="1"/>
</dbReference>
<dbReference type="Gene3D" id="2.40.30.170">
    <property type="match status" value="1"/>
</dbReference>
<feature type="domain" description="Multidrug resistance protein MdtA-like barrel-sandwich hybrid" evidence="6">
    <location>
        <begin position="67"/>
        <end position="278"/>
    </location>
</feature>
<organism evidence="8 9">
    <name type="scientific">SAR86 cluster bacterium</name>
    <dbReference type="NCBI Taxonomy" id="2030880"/>
    <lineage>
        <taxon>Bacteria</taxon>
        <taxon>Pseudomonadati</taxon>
        <taxon>Pseudomonadota</taxon>
        <taxon>Gammaproteobacteria</taxon>
        <taxon>SAR86 cluster</taxon>
    </lineage>
</organism>
<comment type="subcellular location">
    <subcellularLocation>
        <location evidence="1">Cell envelope</location>
    </subcellularLocation>
</comment>
<reference evidence="8" key="1">
    <citation type="submission" date="2020-05" db="EMBL/GenBank/DDBJ databases">
        <title>Sulfur intermediates as new biogeochemical hubs in an aquatic model microbial ecosystem.</title>
        <authorList>
            <person name="Vigneron A."/>
        </authorList>
    </citation>
    <scope>NUCLEOTIDE SEQUENCE</scope>
    <source>
        <strain evidence="8">Bin.250</strain>
    </source>
</reference>
<dbReference type="EMBL" id="JABMOJ010000485">
    <property type="protein sequence ID" value="NQV66236.1"/>
    <property type="molecule type" value="Genomic_DNA"/>
</dbReference>
<keyword evidence="5" id="KW-1133">Transmembrane helix</keyword>
<evidence type="ECO:0000313" key="8">
    <source>
        <dbReference type="EMBL" id="NQV66236.1"/>
    </source>
</evidence>
<evidence type="ECO:0000259" key="6">
    <source>
        <dbReference type="Pfam" id="PF25917"/>
    </source>
</evidence>
<evidence type="ECO:0000256" key="5">
    <source>
        <dbReference type="SAM" id="Phobius"/>
    </source>
</evidence>
<evidence type="ECO:0000256" key="2">
    <source>
        <dbReference type="ARBA" id="ARBA00009477"/>
    </source>
</evidence>
<sequence length="380" mass="42330">MTQPKSSKDTSVTLSATEQSTRPAIWSTTNVSAMLILIFSSLWLAWWFLQRADSVYVNDARVASHMISISSRIPGRIIDISVLEGQTIQAGQILATIDDREIQLRIKAIAANLATLQAEFGRQQNQLILTERQVESEIDAQKYHLAATKAALAEAAALVEQAQHDLNRANSLRLDKLIADETWEQRDLGLLTTNQLYLRRQAEVDAASAQVVKAEAARAELQVIESELLIITSRQNQLAVEKQQLLTSLEDHSVASPIQGVIDETFVNPGEYVYPGQRIIMLHDPLDVWIKANVKETEIRYLQVDSPVQILVDAWPDESFHGRVARIGQSATSQFALLPSPNPSGNFTKITQRLEVKITIDDPRGLLKPGMMVELKIRAN</sequence>
<evidence type="ECO:0000256" key="3">
    <source>
        <dbReference type="ARBA" id="ARBA00023054"/>
    </source>
</evidence>
<proteinExistence type="inferred from homology"/>
<dbReference type="PRINTS" id="PR01490">
    <property type="entry name" value="RTXTOXIND"/>
</dbReference>
<evidence type="ECO:0000313" key="9">
    <source>
        <dbReference type="Proteomes" id="UP000754644"/>
    </source>
</evidence>
<comment type="caution">
    <text evidence="8">The sequence shown here is derived from an EMBL/GenBank/DDBJ whole genome shotgun (WGS) entry which is preliminary data.</text>
</comment>
<dbReference type="GO" id="GO:0030313">
    <property type="term" value="C:cell envelope"/>
    <property type="evidence" value="ECO:0007669"/>
    <property type="project" value="UniProtKB-SubCell"/>
</dbReference>
<feature type="transmembrane region" description="Helical" evidence="5">
    <location>
        <begin position="31"/>
        <end position="49"/>
    </location>
</feature>
<feature type="domain" description="CusB-like beta-barrel" evidence="7">
    <location>
        <begin position="288"/>
        <end position="379"/>
    </location>
</feature>
<dbReference type="Proteomes" id="UP000754644">
    <property type="component" value="Unassembled WGS sequence"/>
</dbReference>
<dbReference type="SUPFAM" id="SSF111369">
    <property type="entry name" value="HlyD-like secretion proteins"/>
    <property type="match status" value="2"/>
</dbReference>
<dbReference type="Gene3D" id="2.40.50.100">
    <property type="match status" value="1"/>
</dbReference>
<dbReference type="PANTHER" id="PTHR32347:SF23">
    <property type="entry name" value="BLL5650 PROTEIN"/>
    <property type="match status" value="1"/>
</dbReference>